<dbReference type="SUPFAM" id="SSF55961">
    <property type="entry name" value="Bet v1-like"/>
    <property type="match status" value="1"/>
</dbReference>
<proteinExistence type="predicted"/>
<sequence length="172" mass="19835">MRKWRMAQWLDNRAEVEVPVPLEVCWTLWDDRERIPQWMPWIKSVKVLPEDQRLSRWTLATRQFGRDWEFSWLARNLAPIRNQKIHWASEPGSASLPGLSINNRGQIRFVRRGAAACSVSLSIAYEVPDVLAPFANALTPVVEGIIGRDMERFREYAQEYAKAAAATKKAEA</sequence>
<dbReference type="Proteomes" id="UP000054498">
    <property type="component" value="Unassembled WGS sequence"/>
</dbReference>
<dbReference type="PANTHER" id="PTHR33824">
    <property type="entry name" value="POLYKETIDE CYCLASE/DEHYDRASE AND LIPID TRANSPORT SUPERFAMILY PROTEIN"/>
    <property type="match status" value="1"/>
</dbReference>
<evidence type="ECO:0000313" key="2">
    <source>
        <dbReference type="EMBL" id="KIZ00179.1"/>
    </source>
</evidence>
<dbReference type="Pfam" id="PF03364">
    <property type="entry name" value="Polyketide_cyc"/>
    <property type="match status" value="1"/>
</dbReference>
<dbReference type="OrthoDB" id="47798at2759"/>
<dbReference type="RefSeq" id="XP_013899198.1">
    <property type="nucleotide sequence ID" value="XM_014043744.1"/>
</dbReference>
<accession>A0A0D2KY84</accession>
<dbReference type="EMBL" id="KK101632">
    <property type="protein sequence ID" value="KIZ00179.1"/>
    <property type="molecule type" value="Genomic_DNA"/>
</dbReference>
<organism evidence="2 3">
    <name type="scientific">Monoraphidium neglectum</name>
    <dbReference type="NCBI Taxonomy" id="145388"/>
    <lineage>
        <taxon>Eukaryota</taxon>
        <taxon>Viridiplantae</taxon>
        <taxon>Chlorophyta</taxon>
        <taxon>core chlorophytes</taxon>
        <taxon>Chlorophyceae</taxon>
        <taxon>CS clade</taxon>
        <taxon>Sphaeropleales</taxon>
        <taxon>Selenastraceae</taxon>
        <taxon>Monoraphidium</taxon>
    </lineage>
</organism>
<dbReference type="GeneID" id="25740660"/>
<dbReference type="InterPro" id="IPR023393">
    <property type="entry name" value="START-like_dom_sf"/>
</dbReference>
<evidence type="ECO:0000259" key="1">
    <source>
        <dbReference type="Pfam" id="PF03364"/>
    </source>
</evidence>
<dbReference type="CDD" id="cd07817">
    <property type="entry name" value="SRPBCC_8"/>
    <property type="match status" value="1"/>
</dbReference>
<keyword evidence="3" id="KW-1185">Reference proteome</keyword>
<dbReference type="Gene3D" id="3.30.530.20">
    <property type="match status" value="1"/>
</dbReference>
<evidence type="ECO:0000313" key="3">
    <source>
        <dbReference type="Proteomes" id="UP000054498"/>
    </source>
</evidence>
<dbReference type="InterPro" id="IPR005031">
    <property type="entry name" value="COQ10_START"/>
</dbReference>
<feature type="domain" description="Coenzyme Q-binding protein COQ10 START" evidence="1">
    <location>
        <begin position="18"/>
        <end position="150"/>
    </location>
</feature>
<dbReference type="AlphaFoldDB" id="A0A0D2KY84"/>
<dbReference type="PANTHER" id="PTHR33824:SF7">
    <property type="entry name" value="POLYKETIDE CYCLASE_DEHYDRASE AND LIPID TRANSPORT SUPERFAMILY PROTEIN"/>
    <property type="match status" value="1"/>
</dbReference>
<dbReference type="KEGG" id="mng:MNEG_7784"/>
<gene>
    <name evidence="2" type="ORF">MNEG_7784</name>
</gene>
<dbReference type="InterPro" id="IPR047137">
    <property type="entry name" value="ORF3"/>
</dbReference>
<name>A0A0D2KY84_9CHLO</name>
<reference evidence="2 3" key="1">
    <citation type="journal article" date="2013" name="BMC Genomics">
        <title>Reconstruction of the lipid metabolism for the microalga Monoraphidium neglectum from its genome sequence reveals characteristics suitable for biofuel production.</title>
        <authorList>
            <person name="Bogen C."/>
            <person name="Al-Dilaimi A."/>
            <person name="Albersmeier A."/>
            <person name="Wichmann J."/>
            <person name="Grundmann M."/>
            <person name="Rupp O."/>
            <person name="Lauersen K.J."/>
            <person name="Blifernez-Klassen O."/>
            <person name="Kalinowski J."/>
            <person name="Goesmann A."/>
            <person name="Mussgnug J.H."/>
            <person name="Kruse O."/>
        </authorList>
    </citation>
    <scope>NUCLEOTIDE SEQUENCE [LARGE SCALE GENOMIC DNA]</scope>
    <source>
        <strain evidence="2 3">SAG 48.87</strain>
    </source>
</reference>
<protein>
    <recommendedName>
        <fullName evidence="1">Coenzyme Q-binding protein COQ10 START domain-containing protein</fullName>
    </recommendedName>
</protein>
<dbReference type="STRING" id="145388.A0A0D2KY84"/>